<sequence>MSNACDLAEFSVKTGGGPFGAVIVSQYDVLVGQGHNMVTINNDPTQHAEIVAIRDACKNLNTYDLTGHNIYTSCEPCPMCMAAIYWAKIDNVYYGNTRKDAKEIGFNDDFIYDELTTPVENRKIKMIQIERDIAQKSFRQWNAKIDKTEY</sequence>
<accession>A0A6C0HBH0</accession>
<proteinExistence type="inferred from homology"/>
<dbReference type="InterPro" id="IPR016193">
    <property type="entry name" value="Cytidine_deaminase-like"/>
</dbReference>
<protein>
    <recommendedName>
        <fullName evidence="5">CMP/dCMP-type deaminase domain-containing protein</fullName>
    </recommendedName>
</protein>
<dbReference type="InterPro" id="IPR002125">
    <property type="entry name" value="CMP_dCMP_dom"/>
</dbReference>
<comment type="similarity">
    <text evidence="1">Belongs to the cytidine and deoxycytidylate deaminase family.</text>
</comment>
<dbReference type="GO" id="GO:0006152">
    <property type="term" value="P:purine nucleoside catabolic process"/>
    <property type="evidence" value="ECO:0007669"/>
    <property type="project" value="TreeGrafter"/>
</dbReference>
<dbReference type="AlphaFoldDB" id="A0A6C0HBH0"/>
<dbReference type="InterPro" id="IPR016192">
    <property type="entry name" value="APOBEC/CMP_deaminase_Zn-bd"/>
</dbReference>
<dbReference type="CDD" id="cd01285">
    <property type="entry name" value="nucleoside_deaminase"/>
    <property type="match status" value="1"/>
</dbReference>
<name>A0A6C0HBH0_9ZZZZ</name>
<evidence type="ECO:0000256" key="4">
    <source>
        <dbReference type="ARBA" id="ARBA00022833"/>
    </source>
</evidence>
<dbReference type="GO" id="GO:0008270">
    <property type="term" value="F:zinc ion binding"/>
    <property type="evidence" value="ECO:0007669"/>
    <property type="project" value="InterPro"/>
</dbReference>
<dbReference type="Gene3D" id="3.40.140.10">
    <property type="entry name" value="Cytidine Deaminase, domain 2"/>
    <property type="match status" value="1"/>
</dbReference>
<evidence type="ECO:0000256" key="2">
    <source>
        <dbReference type="ARBA" id="ARBA00022723"/>
    </source>
</evidence>
<dbReference type="PANTHER" id="PTHR11079:SF161">
    <property type="entry name" value="CMP_DCMP-TYPE DEAMINASE DOMAIN-CONTAINING PROTEIN"/>
    <property type="match status" value="1"/>
</dbReference>
<dbReference type="PROSITE" id="PS51747">
    <property type="entry name" value="CYT_DCMP_DEAMINASES_2"/>
    <property type="match status" value="1"/>
</dbReference>
<reference evidence="6" key="1">
    <citation type="journal article" date="2020" name="Nature">
        <title>Giant virus diversity and host interactions through global metagenomics.</title>
        <authorList>
            <person name="Schulz F."/>
            <person name="Roux S."/>
            <person name="Paez-Espino D."/>
            <person name="Jungbluth S."/>
            <person name="Walsh D.A."/>
            <person name="Denef V.J."/>
            <person name="McMahon K.D."/>
            <person name="Konstantinidis K.T."/>
            <person name="Eloe-Fadrosh E.A."/>
            <person name="Kyrpides N.C."/>
            <person name="Woyke T."/>
        </authorList>
    </citation>
    <scope>NUCLEOTIDE SEQUENCE</scope>
    <source>
        <strain evidence="6">GVMAG-M-3300023179-90</strain>
    </source>
</reference>
<evidence type="ECO:0000313" key="6">
    <source>
        <dbReference type="EMBL" id="QHT77938.1"/>
    </source>
</evidence>
<dbReference type="PROSITE" id="PS00903">
    <property type="entry name" value="CYT_DCMP_DEAMINASES_1"/>
    <property type="match status" value="1"/>
</dbReference>
<dbReference type="FunFam" id="3.40.140.10:FF:000011">
    <property type="entry name" value="tRNA-specific adenosine deaminase"/>
    <property type="match status" value="1"/>
</dbReference>
<dbReference type="EMBL" id="MN739923">
    <property type="protein sequence ID" value="QHT77938.1"/>
    <property type="molecule type" value="Genomic_DNA"/>
</dbReference>
<dbReference type="Pfam" id="PF00383">
    <property type="entry name" value="dCMP_cyt_deam_1"/>
    <property type="match status" value="1"/>
</dbReference>
<evidence type="ECO:0000256" key="3">
    <source>
        <dbReference type="ARBA" id="ARBA00022801"/>
    </source>
</evidence>
<keyword evidence="2" id="KW-0479">Metal-binding</keyword>
<evidence type="ECO:0000256" key="1">
    <source>
        <dbReference type="ARBA" id="ARBA00006576"/>
    </source>
</evidence>
<feature type="domain" description="CMP/dCMP-type deaminase" evidence="5">
    <location>
        <begin position="1"/>
        <end position="119"/>
    </location>
</feature>
<organism evidence="6">
    <name type="scientific">viral metagenome</name>
    <dbReference type="NCBI Taxonomy" id="1070528"/>
    <lineage>
        <taxon>unclassified sequences</taxon>
        <taxon>metagenomes</taxon>
        <taxon>organismal metagenomes</taxon>
    </lineage>
</organism>
<keyword evidence="4" id="KW-0862">Zinc</keyword>
<dbReference type="GO" id="GO:0047974">
    <property type="term" value="F:guanosine deaminase activity"/>
    <property type="evidence" value="ECO:0007669"/>
    <property type="project" value="TreeGrafter"/>
</dbReference>
<keyword evidence="3" id="KW-0378">Hydrolase</keyword>
<dbReference type="SUPFAM" id="SSF53927">
    <property type="entry name" value="Cytidine deaminase-like"/>
    <property type="match status" value="1"/>
</dbReference>
<dbReference type="PANTHER" id="PTHR11079">
    <property type="entry name" value="CYTOSINE DEAMINASE FAMILY MEMBER"/>
    <property type="match status" value="1"/>
</dbReference>
<evidence type="ECO:0000259" key="5">
    <source>
        <dbReference type="PROSITE" id="PS51747"/>
    </source>
</evidence>